<protein>
    <submittedName>
        <fullName evidence="2">Steroid 5-alpha reductase family enzyme</fullName>
    </submittedName>
</protein>
<keyword evidence="1" id="KW-0812">Transmembrane</keyword>
<keyword evidence="1" id="KW-0472">Membrane</keyword>
<dbReference type="EMBL" id="FOMZ01000015">
    <property type="protein sequence ID" value="SFE49739.1"/>
    <property type="molecule type" value="Genomic_DNA"/>
</dbReference>
<evidence type="ECO:0000256" key="1">
    <source>
        <dbReference type="SAM" id="Phobius"/>
    </source>
</evidence>
<organism evidence="2 3">
    <name type="scientific">Actinopolyspora alba</name>
    <dbReference type="NCBI Taxonomy" id="673379"/>
    <lineage>
        <taxon>Bacteria</taxon>
        <taxon>Bacillati</taxon>
        <taxon>Actinomycetota</taxon>
        <taxon>Actinomycetes</taxon>
        <taxon>Actinopolysporales</taxon>
        <taxon>Actinopolysporaceae</taxon>
        <taxon>Actinopolyspora</taxon>
        <taxon>Actinopolyspora alba group</taxon>
    </lineage>
</organism>
<accession>A0A1I2B115</accession>
<feature type="transmembrane region" description="Helical" evidence="1">
    <location>
        <begin position="151"/>
        <end position="170"/>
    </location>
</feature>
<dbReference type="PANTHER" id="PTHR32251">
    <property type="entry name" value="3-OXO-5-ALPHA-STEROID 4-DEHYDROGENASE"/>
    <property type="match status" value="1"/>
</dbReference>
<dbReference type="PANTHER" id="PTHR32251:SF17">
    <property type="entry name" value="STEROID 5-ALPHA REDUCTASE C-TERMINAL DOMAIN-CONTAINING PROTEIN"/>
    <property type="match status" value="1"/>
</dbReference>
<keyword evidence="1" id="KW-1133">Transmembrane helix</keyword>
<feature type="transmembrane region" description="Helical" evidence="1">
    <location>
        <begin position="68"/>
        <end position="86"/>
    </location>
</feature>
<keyword evidence="3" id="KW-1185">Reference proteome</keyword>
<reference evidence="3" key="1">
    <citation type="submission" date="2016-10" db="EMBL/GenBank/DDBJ databases">
        <authorList>
            <person name="Varghese N."/>
            <person name="Submissions S."/>
        </authorList>
    </citation>
    <scope>NUCLEOTIDE SEQUENCE [LARGE SCALE GENOMIC DNA]</scope>
    <source>
        <strain evidence="3">DSM 45004</strain>
    </source>
</reference>
<dbReference type="PROSITE" id="PS50244">
    <property type="entry name" value="S5A_REDUCTASE"/>
    <property type="match status" value="1"/>
</dbReference>
<dbReference type="InterPro" id="IPR010721">
    <property type="entry name" value="UstE-like"/>
</dbReference>
<feature type="transmembrane region" description="Helical" evidence="1">
    <location>
        <begin position="6"/>
        <end position="27"/>
    </location>
</feature>
<feature type="transmembrane region" description="Helical" evidence="1">
    <location>
        <begin position="39"/>
        <end position="56"/>
    </location>
</feature>
<evidence type="ECO:0000313" key="2">
    <source>
        <dbReference type="EMBL" id="SFE49739.1"/>
    </source>
</evidence>
<evidence type="ECO:0000313" key="3">
    <source>
        <dbReference type="Proteomes" id="UP000198716"/>
    </source>
</evidence>
<sequence>MTPGAVAGVLAIGLGVAWATVTVTFLMARVRNRYDTIDTAWGAGFALIAVCALALVRPVSGDSEQPGVAGWLATVLTVVWGVRLALHLHLRNRTKPEDPRYREMLAKARRFPAGRMYFRVYLTQALVMWFVALPVQLAQFGGSARYPLSAAVLWAGVFVWLVGFAFETVGDEQLRRFRNRPENSGAVLRTGLWRYTRHPNYFGDACVWWGLYLIACHHQVGVLTLLSPVLMTWLLARGSGKPLLERDIVERRPDYADYVRRTSGFVPWPPKRD</sequence>
<feature type="transmembrane region" description="Helical" evidence="1">
    <location>
        <begin position="117"/>
        <end position="139"/>
    </location>
</feature>
<name>A0A1I2B115_9ACTN</name>
<dbReference type="AlphaFoldDB" id="A0A1I2B115"/>
<gene>
    <name evidence="2" type="ORF">SAMN04487819_1159</name>
</gene>
<dbReference type="Proteomes" id="UP000198716">
    <property type="component" value="Unassembled WGS sequence"/>
</dbReference>
<dbReference type="Pfam" id="PF06966">
    <property type="entry name" value="DUF1295"/>
    <property type="match status" value="1"/>
</dbReference>
<dbReference type="Gene3D" id="1.20.120.1630">
    <property type="match status" value="1"/>
</dbReference>
<proteinExistence type="predicted"/>
<dbReference type="GO" id="GO:0016020">
    <property type="term" value="C:membrane"/>
    <property type="evidence" value="ECO:0007669"/>
    <property type="project" value="TreeGrafter"/>
</dbReference>